<feature type="region of interest" description="Disordered" evidence="1">
    <location>
        <begin position="48"/>
        <end position="92"/>
    </location>
</feature>
<organism evidence="2 3">
    <name type="scientific">Ilex paraguariensis</name>
    <name type="common">yerba mate</name>
    <dbReference type="NCBI Taxonomy" id="185542"/>
    <lineage>
        <taxon>Eukaryota</taxon>
        <taxon>Viridiplantae</taxon>
        <taxon>Streptophyta</taxon>
        <taxon>Embryophyta</taxon>
        <taxon>Tracheophyta</taxon>
        <taxon>Spermatophyta</taxon>
        <taxon>Magnoliopsida</taxon>
        <taxon>eudicotyledons</taxon>
        <taxon>Gunneridae</taxon>
        <taxon>Pentapetalae</taxon>
        <taxon>asterids</taxon>
        <taxon>campanulids</taxon>
        <taxon>Aquifoliales</taxon>
        <taxon>Aquifoliaceae</taxon>
        <taxon>Ilex</taxon>
    </lineage>
</organism>
<name>A0ABC8SMN8_9AQUA</name>
<accession>A0ABC8SMN8</accession>
<dbReference type="Pfam" id="PF07816">
    <property type="entry name" value="DUF1645"/>
    <property type="match status" value="1"/>
</dbReference>
<dbReference type="InterPro" id="IPR012442">
    <property type="entry name" value="DUF1645_plant"/>
</dbReference>
<dbReference type="PANTHER" id="PTHR33095">
    <property type="entry name" value="OS07G0619500 PROTEIN"/>
    <property type="match status" value="1"/>
</dbReference>
<sequence length="332" mass="36430">MQASSGLWSSSTILNSYSDEDQFAGKIMEGFSARLKIVAACDEIKVENSIPSDGKSSEDQNRLLNKQQSQDEKVEDHAIEEEQEDGHGDEDFSFVCSVDELPSPISADDVFQNGQIKPVFPLFGRDLLLLLSDEGDGDSSHNISNSHVGSPVKKFFIETNYPPLPPSSESDEINGVAAGPYCDWSKGKTTEKSPEVCKKSNSTGFSKLWRFGDFYKRSHSDGRDAFVFMNNPATGTAASKKTEEKVVENRPPEKIKSAGEVKINNGNGVAGGKVKAKTTKKGVKPETSSLSAYLKNRAAEEDRRRSYLPYRPELVGFFTNVNGGLSRNVHPF</sequence>
<dbReference type="PANTHER" id="PTHR33095:SF114">
    <property type="entry name" value="DUF1645 FAMILY PROTEIN"/>
    <property type="match status" value="1"/>
</dbReference>
<comment type="caution">
    <text evidence="2">The sequence shown here is derived from an EMBL/GenBank/DDBJ whole genome shotgun (WGS) entry which is preliminary data.</text>
</comment>
<evidence type="ECO:0000313" key="3">
    <source>
        <dbReference type="Proteomes" id="UP001642360"/>
    </source>
</evidence>
<dbReference type="EMBL" id="CAUOFW020003136">
    <property type="protein sequence ID" value="CAK9158177.1"/>
    <property type="molecule type" value="Genomic_DNA"/>
</dbReference>
<evidence type="ECO:0000256" key="1">
    <source>
        <dbReference type="SAM" id="MobiDB-lite"/>
    </source>
</evidence>
<dbReference type="AlphaFoldDB" id="A0ABC8SMN8"/>
<keyword evidence="3" id="KW-1185">Reference proteome</keyword>
<protein>
    <submittedName>
        <fullName evidence="2">Uncharacterized protein</fullName>
    </submittedName>
</protein>
<dbReference type="Proteomes" id="UP001642360">
    <property type="component" value="Unassembled WGS sequence"/>
</dbReference>
<feature type="region of interest" description="Disordered" evidence="1">
    <location>
        <begin position="262"/>
        <end position="302"/>
    </location>
</feature>
<proteinExistence type="predicted"/>
<reference evidence="2 3" key="1">
    <citation type="submission" date="2024-02" db="EMBL/GenBank/DDBJ databases">
        <authorList>
            <person name="Vignale AGUSTIN F."/>
            <person name="Sosa J E."/>
            <person name="Modenutti C."/>
        </authorList>
    </citation>
    <scope>NUCLEOTIDE SEQUENCE [LARGE SCALE GENOMIC DNA]</scope>
</reference>
<gene>
    <name evidence="2" type="ORF">ILEXP_LOCUS26794</name>
</gene>
<evidence type="ECO:0000313" key="2">
    <source>
        <dbReference type="EMBL" id="CAK9158177.1"/>
    </source>
</evidence>